<dbReference type="EMBL" id="BLLK01000045">
    <property type="protein sequence ID" value="GFH51829.1"/>
    <property type="molecule type" value="Genomic_DNA"/>
</dbReference>
<accession>A0AAD3H6L1</accession>
<protein>
    <submittedName>
        <fullName evidence="2">Uncharacterized protein</fullName>
    </submittedName>
</protein>
<reference evidence="2 3" key="1">
    <citation type="journal article" date="2021" name="Sci. Rep.">
        <title>The genome of the diatom Chaetoceros tenuissimus carries an ancient integrated fragment of an extant virus.</title>
        <authorList>
            <person name="Hongo Y."/>
            <person name="Kimura K."/>
            <person name="Takaki Y."/>
            <person name="Yoshida Y."/>
            <person name="Baba S."/>
            <person name="Kobayashi G."/>
            <person name="Nagasaki K."/>
            <person name="Hano T."/>
            <person name="Tomaru Y."/>
        </authorList>
    </citation>
    <scope>NUCLEOTIDE SEQUENCE [LARGE SCALE GENOMIC DNA]</scope>
    <source>
        <strain evidence="2 3">NIES-3715</strain>
    </source>
</reference>
<organism evidence="2 3">
    <name type="scientific">Chaetoceros tenuissimus</name>
    <dbReference type="NCBI Taxonomy" id="426638"/>
    <lineage>
        <taxon>Eukaryota</taxon>
        <taxon>Sar</taxon>
        <taxon>Stramenopiles</taxon>
        <taxon>Ochrophyta</taxon>
        <taxon>Bacillariophyta</taxon>
        <taxon>Coscinodiscophyceae</taxon>
        <taxon>Chaetocerotophycidae</taxon>
        <taxon>Chaetocerotales</taxon>
        <taxon>Chaetocerotaceae</taxon>
        <taxon>Chaetoceros</taxon>
    </lineage>
</organism>
<comment type="caution">
    <text evidence="2">The sequence shown here is derived from an EMBL/GenBank/DDBJ whole genome shotgun (WGS) entry which is preliminary data.</text>
</comment>
<keyword evidence="3" id="KW-1185">Reference proteome</keyword>
<evidence type="ECO:0000256" key="1">
    <source>
        <dbReference type="SAM" id="MobiDB-lite"/>
    </source>
</evidence>
<dbReference type="Proteomes" id="UP001054902">
    <property type="component" value="Unassembled WGS sequence"/>
</dbReference>
<dbReference type="AlphaFoldDB" id="A0AAD3H6L1"/>
<feature type="region of interest" description="Disordered" evidence="1">
    <location>
        <begin position="1"/>
        <end position="30"/>
    </location>
</feature>
<sequence length="84" mass="9535">MSSPNKHQGQVSSTKKENLQFQDPQTPEISGWEITMNSYSTEDYHHAHTGTQPCAPHYHDQKKNLKADEGECISGWETTVNSFQ</sequence>
<feature type="compositionally biased region" description="Polar residues" evidence="1">
    <location>
        <begin position="1"/>
        <end position="28"/>
    </location>
</feature>
<evidence type="ECO:0000313" key="3">
    <source>
        <dbReference type="Proteomes" id="UP001054902"/>
    </source>
</evidence>
<gene>
    <name evidence="2" type="ORF">CTEN210_08305</name>
</gene>
<proteinExistence type="predicted"/>
<evidence type="ECO:0000313" key="2">
    <source>
        <dbReference type="EMBL" id="GFH51829.1"/>
    </source>
</evidence>
<name>A0AAD3H6L1_9STRA</name>